<organism evidence="3 4">
    <name type="scientific">Podospora didyma</name>
    <dbReference type="NCBI Taxonomy" id="330526"/>
    <lineage>
        <taxon>Eukaryota</taxon>
        <taxon>Fungi</taxon>
        <taxon>Dikarya</taxon>
        <taxon>Ascomycota</taxon>
        <taxon>Pezizomycotina</taxon>
        <taxon>Sordariomycetes</taxon>
        <taxon>Sordariomycetidae</taxon>
        <taxon>Sordariales</taxon>
        <taxon>Podosporaceae</taxon>
        <taxon>Podospora</taxon>
    </lineage>
</organism>
<dbReference type="InterPro" id="IPR050817">
    <property type="entry name" value="DjlA_DnaK_co-chaperone"/>
</dbReference>
<dbReference type="InterPro" id="IPR018253">
    <property type="entry name" value="DnaJ_domain_CS"/>
</dbReference>
<keyword evidence="4" id="KW-1185">Reference proteome</keyword>
<dbReference type="PROSITE" id="PS00636">
    <property type="entry name" value="DNAJ_1"/>
    <property type="match status" value="1"/>
</dbReference>
<reference evidence="3" key="2">
    <citation type="submission" date="2023-06" db="EMBL/GenBank/DDBJ databases">
        <authorList>
            <consortium name="Lawrence Berkeley National Laboratory"/>
            <person name="Haridas S."/>
            <person name="Hensen N."/>
            <person name="Bonometti L."/>
            <person name="Westerberg I."/>
            <person name="Brannstrom I.O."/>
            <person name="Guillou S."/>
            <person name="Cros-Aarteil S."/>
            <person name="Calhoun S."/>
            <person name="Kuo A."/>
            <person name="Mondo S."/>
            <person name="Pangilinan J."/>
            <person name="Riley R."/>
            <person name="LaButti K."/>
            <person name="Andreopoulos B."/>
            <person name="Lipzen A."/>
            <person name="Chen C."/>
            <person name="Yanf M."/>
            <person name="Daum C."/>
            <person name="Ng V."/>
            <person name="Clum A."/>
            <person name="Steindorff A."/>
            <person name="Ohm R."/>
            <person name="Martin F."/>
            <person name="Silar P."/>
            <person name="Natvig D."/>
            <person name="Lalanne C."/>
            <person name="Gautier V."/>
            <person name="Ament-velasquez S.L."/>
            <person name="Kruys A."/>
            <person name="Hutchinson M.I."/>
            <person name="Powell A.J."/>
            <person name="Barry K."/>
            <person name="Miller A.N."/>
            <person name="Grigoriev I.V."/>
            <person name="Debuchy R."/>
            <person name="Gladieux P."/>
            <person name="Thoren M.H."/>
            <person name="Johannesson H."/>
        </authorList>
    </citation>
    <scope>NUCLEOTIDE SEQUENCE</scope>
    <source>
        <strain evidence="3">CBS 232.78</strain>
    </source>
</reference>
<dbReference type="Gene3D" id="1.10.287.110">
    <property type="entry name" value="DnaJ domain"/>
    <property type="match status" value="1"/>
</dbReference>
<dbReference type="CDD" id="cd06257">
    <property type="entry name" value="DnaJ"/>
    <property type="match status" value="1"/>
</dbReference>
<dbReference type="AlphaFoldDB" id="A0AAE0NPS7"/>
<gene>
    <name evidence="3" type="ORF">B0H63DRAFT_183046</name>
</gene>
<accession>A0AAE0NPS7</accession>
<reference evidence="3" key="1">
    <citation type="journal article" date="2023" name="Mol. Phylogenet. Evol.">
        <title>Genome-scale phylogeny and comparative genomics of the fungal order Sordariales.</title>
        <authorList>
            <person name="Hensen N."/>
            <person name="Bonometti L."/>
            <person name="Westerberg I."/>
            <person name="Brannstrom I.O."/>
            <person name="Guillou S."/>
            <person name="Cros-Aarteil S."/>
            <person name="Calhoun S."/>
            <person name="Haridas S."/>
            <person name="Kuo A."/>
            <person name="Mondo S."/>
            <person name="Pangilinan J."/>
            <person name="Riley R."/>
            <person name="LaButti K."/>
            <person name="Andreopoulos B."/>
            <person name="Lipzen A."/>
            <person name="Chen C."/>
            <person name="Yan M."/>
            <person name="Daum C."/>
            <person name="Ng V."/>
            <person name="Clum A."/>
            <person name="Steindorff A."/>
            <person name="Ohm R.A."/>
            <person name="Martin F."/>
            <person name="Silar P."/>
            <person name="Natvig D.O."/>
            <person name="Lalanne C."/>
            <person name="Gautier V."/>
            <person name="Ament-Velasquez S.L."/>
            <person name="Kruys A."/>
            <person name="Hutchinson M.I."/>
            <person name="Powell A.J."/>
            <person name="Barry K."/>
            <person name="Miller A.N."/>
            <person name="Grigoriev I.V."/>
            <person name="Debuchy R."/>
            <person name="Gladieux P."/>
            <person name="Hiltunen Thoren M."/>
            <person name="Johannesson H."/>
        </authorList>
    </citation>
    <scope>NUCLEOTIDE SEQUENCE</scope>
    <source>
        <strain evidence="3">CBS 232.78</strain>
    </source>
</reference>
<evidence type="ECO:0000313" key="3">
    <source>
        <dbReference type="EMBL" id="KAK3385444.1"/>
    </source>
</evidence>
<evidence type="ECO:0000256" key="1">
    <source>
        <dbReference type="SAM" id="MobiDB-lite"/>
    </source>
</evidence>
<proteinExistence type="predicted"/>
<dbReference type="SUPFAM" id="SSF46565">
    <property type="entry name" value="Chaperone J-domain"/>
    <property type="match status" value="1"/>
</dbReference>
<sequence>MSLKKSAVGLSSLCPLPTRSSSCRARGRRSSDWHAVAGSPPRHCRTYASVHHDGGHPGKPKDTDRPQWPATPTPTPYEIFAQNQNMPYNKVRFYELVKLYHPDRHCHTSHDGVPHPTKLDRYRLVVAANDILSDPEKRRMYDLYGTGWGNHMDSQYGGRPWHMASSYREADKAWRQTPGNASQNATWEDWERWYEKRDGKTRREPLFMSDGGFATVLAIFVLIGAWGQATRAGNHSAKLLDARDQKHGSISKEIHERQSEIAGLGREGRIETFLRQRESWEKVDAIRPSSK</sequence>
<evidence type="ECO:0000259" key="2">
    <source>
        <dbReference type="PROSITE" id="PS50076"/>
    </source>
</evidence>
<dbReference type="InterPro" id="IPR036869">
    <property type="entry name" value="J_dom_sf"/>
</dbReference>
<evidence type="ECO:0000313" key="4">
    <source>
        <dbReference type="Proteomes" id="UP001285441"/>
    </source>
</evidence>
<feature type="region of interest" description="Disordered" evidence="1">
    <location>
        <begin position="19"/>
        <end position="73"/>
    </location>
</feature>
<dbReference type="PANTHER" id="PTHR24074">
    <property type="entry name" value="CO-CHAPERONE PROTEIN DJLA"/>
    <property type="match status" value="1"/>
</dbReference>
<feature type="compositionally biased region" description="Basic and acidic residues" evidence="1">
    <location>
        <begin position="50"/>
        <end position="65"/>
    </location>
</feature>
<dbReference type="InterPro" id="IPR001623">
    <property type="entry name" value="DnaJ_domain"/>
</dbReference>
<comment type="caution">
    <text evidence="3">The sequence shown here is derived from an EMBL/GenBank/DDBJ whole genome shotgun (WGS) entry which is preliminary data.</text>
</comment>
<dbReference type="EMBL" id="JAULSW010000004">
    <property type="protein sequence ID" value="KAK3385444.1"/>
    <property type="molecule type" value="Genomic_DNA"/>
</dbReference>
<protein>
    <recommendedName>
        <fullName evidence="2">J domain-containing protein</fullName>
    </recommendedName>
</protein>
<name>A0AAE0NPS7_9PEZI</name>
<dbReference type="PROSITE" id="PS50076">
    <property type="entry name" value="DNAJ_2"/>
    <property type="match status" value="1"/>
</dbReference>
<dbReference type="Pfam" id="PF00226">
    <property type="entry name" value="DnaJ"/>
    <property type="match status" value="1"/>
</dbReference>
<feature type="domain" description="J" evidence="2">
    <location>
        <begin position="66"/>
        <end position="145"/>
    </location>
</feature>
<dbReference type="Proteomes" id="UP001285441">
    <property type="component" value="Unassembled WGS sequence"/>
</dbReference>